<sequence>MSRQDTSSSLSGVGPRSAEGAAATTTLSPATATEAAATGSKISTSTPQKGDDQEKEFINRSMASEIDASDALAISLSVDSSGSTASTMSGSPVAKRQLSTANLSRIRPQSSYSARVLILTIRSEQLPQQLLSSRPPAIAA</sequence>
<dbReference type="GO" id="GO:0007032">
    <property type="term" value="P:endosome organization"/>
    <property type="evidence" value="ECO:0007669"/>
    <property type="project" value="EnsemblMetazoa"/>
</dbReference>
<evidence type="ECO:0000313" key="3">
    <source>
        <dbReference type="Proteomes" id="UP000008744"/>
    </source>
</evidence>
<dbReference type="GO" id="GO:0007298">
    <property type="term" value="P:border follicle cell migration"/>
    <property type="evidence" value="ECO:0007669"/>
    <property type="project" value="EnsemblMetazoa"/>
</dbReference>
<evidence type="ECO:0000256" key="1">
    <source>
        <dbReference type="SAM" id="MobiDB-lite"/>
    </source>
</evidence>
<dbReference type="GO" id="GO:0031887">
    <property type="term" value="P:lipid droplet transport along microtubule"/>
    <property type="evidence" value="ECO:0007669"/>
    <property type="project" value="EnsemblMetazoa"/>
</dbReference>
<evidence type="ECO:0000313" key="2">
    <source>
        <dbReference type="EMBL" id="EDW26187.1"/>
    </source>
</evidence>
<dbReference type="OrthoDB" id="10070999at2759"/>
<dbReference type="Proteomes" id="UP000008744">
    <property type="component" value="Unassembled WGS sequence"/>
</dbReference>
<dbReference type="EMBL" id="CH479191">
    <property type="protein sequence ID" value="EDW26187.1"/>
    <property type="molecule type" value="Genomic_DNA"/>
</dbReference>
<dbReference type="AlphaFoldDB" id="B4GUA4"/>
<dbReference type="GO" id="GO:0007030">
    <property type="term" value="P:Golgi organization"/>
    <property type="evidence" value="ECO:0007669"/>
    <property type="project" value="EnsemblMetazoa"/>
</dbReference>
<dbReference type="GO" id="GO:0009047">
    <property type="term" value="P:dosage compensation by hyperactivation of X chromosome"/>
    <property type="evidence" value="ECO:0007669"/>
    <property type="project" value="EnsemblMetazoa"/>
</dbReference>
<organism evidence="3">
    <name type="scientific">Drosophila persimilis</name>
    <name type="common">Fruit fly</name>
    <dbReference type="NCBI Taxonomy" id="7234"/>
    <lineage>
        <taxon>Eukaryota</taxon>
        <taxon>Metazoa</taxon>
        <taxon>Ecdysozoa</taxon>
        <taxon>Arthropoda</taxon>
        <taxon>Hexapoda</taxon>
        <taxon>Insecta</taxon>
        <taxon>Pterygota</taxon>
        <taxon>Neoptera</taxon>
        <taxon>Endopterygota</taxon>
        <taxon>Diptera</taxon>
        <taxon>Brachycera</taxon>
        <taxon>Muscomorpha</taxon>
        <taxon>Ephydroidea</taxon>
        <taxon>Drosophilidae</taxon>
        <taxon>Drosophila</taxon>
        <taxon>Sophophora</taxon>
    </lineage>
</organism>
<proteinExistence type="predicted"/>
<dbReference type="STRING" id="7234.B4GUA4"/>
<accession>B4GUA4</accession>
<keyword evidence="3" id="KW-1185">Reference proteome</keyword>
<dbReference type="GO" id="GO:0072659">
    <property type="term" value="P:protein localization to plasma membrane"/>
    <property type="evidence" value="ECO:0007669"/>
    <property type="project" value="EnsemblMetazoa"/>
</dbReference>
<dbReference type="GO" id="GO:0005737">
    <property type="term" value="C:cytoplasm"/>
    <property type="evidence" value="ECO:0007669"/>
    <property type="project" value="EnsemblMetazoa"/>
</dbReference>
<dbReference type="GO" id="GO:0035220">
    <property type="term" value="P:wing disc development"/>
    <property type="evidence" value="ECO:0007669"/>
    <property type="project" value="EnsemblMetazoa"/>
</dbReference>
<feature type="compositionally biased region" description="Low complexity" evidence="1">
    <location>
        <begin position="79"/>
        <end position="91"/>
    </location>
</feature>
<dbReference type="GO" id="GO:0045793">
    <property type="term" value="P:positive regulation of cell size"/>
    <property type="evidence" value="ECO:0007669"/>
    <property type="project" value="EnsemblMetazoa"/>
</dbReference>
<dbReference type="HOGENOM" id="CLU_1837177_0_0_1"/>
<reference evidence="2 3" key="1">
    <citation type="journal article" date="2007" name="Nature">
        <title>Evolution of genes and genomes on the Drosophila phylogeny.</title>
        <authorList>
            <consortium name="Drosophila 12 Genomes Consortium"/>
            <person name="Clark A.G."/>
            <person name="Eisen M.B."/>
            <person name="Smith D.R."/>
            <person name="Bergman C.M."/>
            <person name="Oliver B."/>
            <person name="Markow T.A."/>
            <person name="Kaufman T.C."/>
            <person name="Kellis M."/>
            <person name="Gelbart W."/>
            <person name="Iyer V.N."/>
            <person name="Pollard D.A."/>
            <person name="Sackton T.B."/>
            <person name="Larracuente A.M."/>
            <person name="Singh N.D."/>
            <person name="Abad J.P."/>
            <person name="Abt D.N."/>
            <person name="Adryan B."/>
            <person name="Aguade M."/>
            <person name="Akashi H."/>
            <person name="Anderson W.W."/>
            <person name="Aquadro C.F."/>
            <person name="Ardell D.H."/>
            <person name="Arguello R."/>
            <person name="Artieri C.G."/>
            <person name="Barbash D.A."/>
            <person name="Barker D."/>
            <person name="Barsanti P."/>
            <person name="Batterham P."/>
            <person name="Batzoglou S."/>
            <person name="Begun D."/>
            <person name="Bhutkar A."/>
            <person name="Blanco E."/>
            <person name="Bosak S.A."/>
            <person name="Bradley R.K."/>
            <person name="Brand A.D."/>
            <person name="Brent M.R."/>
            <person name="Brooks A.N."/>
            <person name="Brown R.H."/>
            <person name="Butlin R.K."/>
            <person name="Caggese C."/>
            <person name="Calvi B.R."/>
            <person name="Bernardo de Carvalho A."/>
            <person name="Caspi A."/>
            <person name="Castrezana S."/>
            <person name="Celniker S.E."/>
            <person name="Chang J.L."/>
            <person name="Chapple C."/>
            <person name="Chatterji S."/>
            <person name="Chinwalla A."/>
            <person name="Civetta A."/>
            <person name="Clifton S.W."/>
            <person name="Comeron J.M."/>
            <person name="Costello J.C."/>
            <person name="Coyne J.A."/>
            <person name="Daub J."/>
            <person name="David R.G."/>
            <person name="Delcher A.L."/>
            <person name="Delehaunty K."/>
            <person name="Do C.B."/>
            <person name="Ebling H."/>
            <person name="Edwards K."/>
            <person name="Eickbush T."/>
            <person name="Evans J.D."/>
            <person name="Filipski A."/>
            <person name="Findeiss S."/>
            <person name="Freyhult E."/>
            <person name="Fulton L."/>
            <person name="Fulton R."/>
            <person name="Garcia A.C."/>
            <person name="Gardiner A."/>
            <person name="Garfield D.A."/>
            <person name="Garvin B.E."/>
            <person name="Gibson G."/>
            <person name="Gilbert D."/>
            <person name="Gnerre S."/>
            <person name="Godfrey J."/>
            <person name="Good R."/>
            <person name="Gotea V."/>
            <person name="Gravely B."/>
            <person name="Greenberg A.J."/>
            <person name="Griffiths-Jones S."/>
            <person name="Gross S."/>
            <person name="Guigo R."/>
            <person name="Gustafson E.A."/>
            <person name="Haerty W."/>
            <person name="Hahn M.W."/>
            <person name="Halligan D.L."/>
            <person name="Halpern A.L."/>
            <person name="Halter G.M."/>
            <person name="Han M.V."/>
            <person name="Heger A."/>
            <person name="Hillier L."/>
            <person name="Hinrichs A.S."/>
            <person name="Holmes I."/>
            <person name="Hoskins R.A."/>
            <person name="Hubisz M.J."/>
            <person name="Hultmark D."/>
            <person name="Huntley M.A."/>
            <person name="Jaffe D.B."/>
            <person name="Jagadeeshan S."/>
            <person name="Jeck W.R."/>
            <person name="Johnson J."/>
            <person name="Jones C.D."/>
            <person name="Jordan W.C."/>
            <person name="Karpen G.H."/>
            <person name="Kataoka E."/>
            <person name="Keightley P.D."/>
            <person name="Kheradpour P."/>
            <person name="Kirkness E.F."/>
            <person name="Koerich L.B."/>
            <person name="Kristiansen K."/>
            <person name="Kudrna D."/>
            <person name="Kulathinal R.J."/>
            <person name="Kumar S."/>
            <person name="Kwok R."/>
            <person name="Lander E."/>
            <person name="Langley C.H."/>
            <person name="Lapoint R."/>
            <person name="Lazzaro B.P."/>
            <person name="Lee S.J."/>
            <person name="Levesque L."/>
            <person name="Li R."/>
            <person name="Lin C.F."/>
            <person name="Lin M.F."/>
            <person name="Lindblad-Toh K."/>
            <person name="Llopart A."/>
            <person name="Long M."/>
            <person name="Low L."/>
            <person name="Lozovsky E."/>
            <person name="Lu J."/>
            <person name="Luo M."/>
            <person name="Machado C.A."/>
            <person name="Makalowski W."/>
            <person name="Marzo M."/>
            <person name="Matsuda M."/>
            <person name="Matzkin L."/>
            <person name="McAllister B."/>
            <person name="McBride C.S."/>
            <person name="McKernan B."/>
            <person name="McKernan K."/>
            <person name="Mendez-Lago M."/>
            <person name="Minx P."/>
            <person name="Mollenhauer M.U."/>
            <person name="Montooth K."/>
            <person name="Mount S.M."/>
            <person name="Mu X."/>
            <person name="Myers E."/>
            <person name="Negre B."/>
            <person name="Newfeld S."/>
            <person name="Nielsen R."/>
            <person name="Noor M.A."/>
            <person name="O'Grady P."/>
            <person name="Pachter L."/>
            <person name="Papaceit M."/>
            <person name="Parisi M.J."/>
            <person name="Parisi M."/>
            <person name="Parts L."/>
            <person name="Pedersen J.S."/>
            <person name="Pesole G."/>
            <person name="Phillippy A.M."/>
            <person name="Ponting C.P."/>
            <person name="Pop M."/>
            <person name="Porcelli D."/>
            <person name="Powell J.R."/>
            <person name="Prohaska S."/>
            <person name="Pruitt K."/>
            <person name="Puig M."/>
            <person name="Quesneville H."/>
            <person name="Ram K.R."/>
            <person name="Rand D."/>
            <person name="Rasmussen M.D."/>
            <person name="Reed L.K."/>
            <person name="Reenan R."/>
            <person name="Reily A."/>
            <person name="Remington K.A."/>
            <person name="Rieger T.T."/>
            <person name="Ritchie M.G."/>
            <person name="Robin C."/>
            <person name="Rogers Y.H."/>
            <person name="Rohde C."/>
            <person name="Rozas J."/>
            <person name="Rubenfield M.J."/>
            <person name="Ruiz A."/>
            <person name="Russo S."/>
            <person name="Salzberg S.L."/>
            <person name="Sanchez-Gracia A."/>
            <person name="Saranga D.J."/>
            <person name="Sato H."/>
            <person name="Schaeffer S.W."/>
            <person name="Schatz M.C."/>
            <person name="Schlenke T."/>
            <person name="Schwartz R."/>
            <person name="Segarra C."/>
            <person name="Singh R.S."/>
            <person name="Sirot L."/>
            <person name="Sirota M."/>
            <person name="Sisneros N.B."/>
            <person name="Smith C.D."/>
            <person name="Smith T.F."/>
            <person name="Spieth J."/>
            <person name="Stage D.E."/>
            <person name="Stark A."/>
            <person name="Stephan W."/>
            <person name="Strausberg R.L."/>
            <person name="Strempel S."/>
            <person name="Sturgill D."/>
            <person name="Sutton G."/>
            <person name="Sutton G.G."/>
            <person name="Tao W."/>
            <person name="Teichmann S."/>
            <person name="Tobari Y.N."/>
            <person name="Tomimura Y."/>
            <person name="Tsolas J.M."/>
            <person name="Valente V.L."/>
            <person name="Venter E."/>
            <person name="Venter J.C."/>
            <person name="Vicario S."/>
            <person name="Vieira F.G."/>
            <person name="Vilella A.J."/>
            <person name="Villasante A."/>
            <person name="Walenz B."/>
            <person name="Wang J."/>
            <person name="Wasserman M."/>
            <person name="Watts T."/>
            <person name="Wilson D."/>
            <person name="Wilson R.K."/>
            <person name="Wing R.A."/>
            <person name="Wolfner M.F."/>
            <person name="Wong A."/>
            <person name="Wong G.K."/>
            <person name="Wu C.I."/>
            <person name="Wu G."/>
            <person name="Yamamoto D."/>
            <person name="Yang H.P."/>
            <person name="Yang S.P."/>
            <person name="Yorke J.A."/>
            <person name="Yoshida K."/>
            <person name="Zdobnov E."/>
            <person name="Zhang P."/>
            <person name="Zhang Y."/>
            <person name="Zimin A.V."/>
            <person name="Baldwin J."/>
            <person name="Abdouelleil A."/>
            <person name="Abdulkadir J."/>
            <person name="Abebe A."/>
            <person name="Abera B."/>
            <person name="Abreu J."/>
            <person name="Acer S.C."/>
            <person name="Aftuck L."/>
            <person name="Alexander A."/>
            <person name="An P."/>
            <person name="Anderson E."/>
            <person name="Anderson S."/>
            <person name="Arachi H."/>
            <person name="Azer M."/>
            <person name="Bachantsang P."/>
            <person name="Barry A."/>
            <person name="Bayul T."/>
            <person name="Berlin A."/>
            <person name="Bessette D."/>
            <person name="Bloom T."/>
            <person name="Blye J."/>
            <person name="Boguslavskiy L."/>
            <person name="Bonnet C."/>
            <person name="Boukhgalter B."/>
            <person name="Bourzgui I."/>
            <person name="Brown A."/>
            <person name="Cahill P."/>
            <person name="Channer S."/>
            <person name="Cheshatsang Y."/>
            <person name="Chuda L."/>
            <person name="Citroen M."/>
            <person name="Collymore A."/>
            <person name="Cooke P."/>
            <person name="Costello M."/>
            <person name="D'Aco K."/>
            <person name="Daza R."/>
            <person name="De Haan G."/>
            <person name="DeGray S."/>
            <person name="DeMaso C."/>
            <person name="Dhargay N."/>
            <person name="Dooley K."/>
            <person name="Dooley E."/>
            <person name="Doricent M."/>
            <person name="Dorje P."/>
            <person name="Dorjee K."/>
            <person name="Dupes A."/>
            <person name="Elong R."/>
            <person name="Falk J."/>
            <person name="Farina A."/>
            <person name="Faro S."/>
            <person name="Ferguson D."/>
            <person name="Fisher S."/>
            <person name="Foley C.D."/>
            <person name="Franke A."/>
            <person name="Friedrich D."/>
            <person name="Gadbois L."/>
            <person name="Gearin G."/>
            <person name="Gearin C.R."/>
            <person name="Giannoukos G."/>
            <person name="Goode T."/>
            <person name="Graham J."/>
            <person name="Grandbois E."/>
            <person name="Grewal S."/>
            <person name="Gyaltsen K."/>
            <person name="Hafez N."/>
            <person name="Hagos B."/>
            <person name="Hall J."/>
            <person name="Henson C."/>
            <person name="Hollinger A."/>
            <person name="Honan T."/>
            <person name="Huard M.D."/>
            <person name="Hughes L."/>
            <person name="Hurhula B."/>
            <person name="Husby M.E."/>
            <person name="Kamat A."/>
            <person name="Kanga B."/>
            <person name="Kashin S."/>
            <person name="Khazanovich D."/>
            <person name="Kisner P."/>
            <person name="Lance K."/>
            <person name="Lara M."/>
            <person name="Lee W."/>
            <person name="Lennon N."/>
            <person name="Letendre F."/>
            <person name="LeVine R."/>
            <person name="Lipovsky A."/>
            <person name="Liu X."/>
            <person name="Liu J."/>
            <person name="Liu S."/>
            <person name="Lokyitsang T."/>
            <person name="Lokyitsang Y."/>
            <person name="Lubonja R."/>
            <person name="Lui A."/>
            <person name="MacDonald P."/>
            <person name="Magnisalis V."/>
            <person name="Maru K."/>
            <person name="Matthews C."/>
            <person name="McCusker W."/>
            <person name="McDonough S."/>
            <person name="Mehta T."/>
            <person name="Meldrim J."/>
            <person name="Meneus L."/>
            <person name="Mihai O."/>
            <person name="Mihalev A."/>
            <person name="Mihova T."/>
            <person name="Mittelman R."/>
            <person name="Mlenga V."/>
            <person name="Montmayeur A."/>
            <person name="Mulrain L."/>
            <person name="Navidi A."/>
            <person name="Naylor J."/>
            <person name="Negash T."/>
            <person name="Nguyen T."/>
            <person name="Nguyen N."/>
            <person name="Nicol R."/>
            <person name="Norbu C."/>
            <person name="Norbu N."/>
            <person name="Novod N."/>
            <person name="O'Neill B."/>
            <person name="Osman S."/>
            <person name="Markiewicz E."/>
            <person name="Oyono O.L."/>
            <person name="Patti C."/>
            <person name="Phunkhang P."/>
            <person name="Pierre F."/>
            <person name="Priest M."/>
            <person name="Raghuraman S."/>
            <person name="Rege F."/>
            <person name="Reyes R."/>
            <person name="Rise C."/>
            <person name="Rogov P."/>
            <person name="Ross K."/>
            <person name="Ryan E."/>
            <person name="Settipalli S."/>
            <person name="Shea T."/>
            <person name="Sherpa N."/>
            <person name="Shi L."/>
            <person name="Shih D."/>
            <person name="Sparrow T."/>
            <person name="Spaulding J."/>
            <person name="Stalker J."/>
            <person name="Stange-Thomann N."/>
            <person name="Stavropoulos S."/>
            <person name="Stone C."/>
            <person name="Strader C."/>
            <person name="Tesfaye S."/>
            <person name="Thomson T."/>
            <person name="Thoulutsang Y."/>
            <person name="Thoulutsang D."/>
            <person name="Topham K."/>
            <person name="Topping I."/>
            <person name="Tsamla T."/>
            <person name="Vassiliev H."/>
            <person name="Vo A."/>
            <person name="Wangchuk T."/>
            <person name="Wangdi T."/>
            <person name="Weiand M."/>
            <person name="Wilkinson J."/>
            <person name="Wilson A."/>
            <person name="Yadav S."/>
            <person name="Young G."/>
            <person name="Yu Q."/>
            <person name="Zembek L."/>
            <person name="Zhong D."/>
            <person name="Zimmer A."/>
            <person name="Zwirko Z."/>
            <person name="Jaffe D.B."/>
            <person name="Alvarez P."/>
            <person name="Brockman W."/>
            <person name="Butler J."/>
            <person name="Chin C."/>
            <person name="Gnerre S."/>
            <person name="Grabherr M."/>
            <person name="Kleber M."/>
            <person name="Mauceli E."/>
            <person name="MacCallum I."/>
        </authorList>
    </citation>
    <scope>NUCLEOTIDE SEQUENCE [LARGE SCALE GENOMIC DNA]</scope>
    <source>
        <strain evidence="3">MSH-3 / Tucson 14011-0111.49</strain>
    </source>
</reference>
<name>B4GUA4_DROPE</name>
<feature type="compositionally biased region" description="Polar residues" evidence="1">
    <location>
        <begin position="1"/>
        <end position="11"/>
    </location>
</feature>
<protein>
    <submittedName>
        <fullName evidence="2">GL24899</fullName>
    </submittedName>
</protein>
<dbReference type="GO" id="GO:0007349">
    <property type="term" value="P:cellularization"/>
    <property type="evidence" value="ECO:0007669"/>
    <property type="project" value="EnsemblMetazoa"/>
</dbReference>
<feature type="region of interest" description="Disordered" evidence="1">
    <location>
        <begin position="1"/>
        <end position="54"/>
    </location>
</feature>
<gene>
    <name evidence="2" type="primary">Dper\GL24899</name>
    <name evidence="2" type="ORF">Dper_GL24899</name>
</gene>
<feature type="region of interest" description="Disordered" evidence="1">
    <location>
        <begin position="79"/>
        <end position="98"/>
    </location>
</feature>
<dbReference type="eggNOG" id="KOG0606">
    <property type="taxonomic scope" value="Eukaryota"/>
</dbReference>
<feature type="compositionally biased region" description="Low complexity" evidence="1">
    <location>
        <begin position="21"/>
        <end position="38"/>
    </location>
</feature>
<dbReference type="GO" id="GO:0004672">
    <property type="term" value="F:protein kinase activity"/>
    <property type="evidence" value="ECO:0007669"/>
    <property type="project" value="EnsemblMetazoa"/>
</dbReference>